<dbReference type="GO" id="GO:0005524">
    <property type="term" value="F:ATP binding"/>
    <property type="evidence" value="ECO:0007669"/>
    <property type="project" value="UniProtKB-UniRule"/>
</dbReference>
<feature type="region of interest" description="Disordered" evidence="2">
    <location>
        <begin position="171"/>
        <end position="197"/>
    </location>
</feature>
<dbReference type="PROSITE" id="PS50011">
    <property type="entry name" value="PROTEIN_KINASE_DOM"/>
    <property type="match status" value="1"/>
</dbReference>
<feature type="domain" description="Protein kinase" evidence="3">
    <location>
        <begin position="327"/>
        <end position="370"/>
    </location>
</feature>
<keyword evidence="1" id="KW-0547">Nucleotide-binding</keyword>
<evidence type="ECO:0000259" key="3">
    <source>
        <dbReference type="PROSITE" id="PS50011"/>
    </source>
</evidence>
<dbReference type="InterPro" id="IPR000719">
    <property type="entry name" value="Prot_kinase_dom"/>
</dbReference>
<dbReference type="GO" id="GO:0004672">
    <property type="term" value="F:protein kinase activity"/>
    <property type="evidence" value="ECO:0007669"/>
    <property type="project" value="InterPro"/>
</dbReference>
<comment type="caution">
    <text evidence="4">The sequence shown here is derived from an EMBL/GenBank/DDBJ whole genome shotgun (WGS) entry which is preliminary data.</text>
</comment>
<dbReference type="InterPro" id="IPR017441">
    <property type="entry name" value="Protein_kinase_ATP_BS"/>
</dbReference>
<proteinExistence type="predicted"/>
<dbReference type="Gene3D" id="3.30.200.20">
    <property type="entry name" value="Phosphorylase Kinase, domain 1"/>
    <property type="match status" value="1"/>
</dbReference>
<evidence type="ECO:0000256" key="2">
    <source>
        <dbReference type="SAM" id="MobiDB-lite"/>
    </source>
</evidence>
<name>A0AA88HDJ9_ARTSF</name>
<dbReference type="Proteomes" id="UP001187531">
    <property type="component" value="Unassembled WGS sequence"/>
</dbReference>
<sequence length="370" mass="42182">MNISLKKPTCDMCDICLNHDNKAVNVDITDTETLMWERPYSHGFINTFFMAILKRKSLQLGQIYDFESLYTVIKESRSKPVEVLPMQMEDFRIRKSEKKLVKLALKITDAVEKSAKKKGPLPECRLENRGEKEENRERLLPYSSLDKRHFWDSILIGDGVRGLADKESFSMPTRSRAQVPNLGWSHQHSSSSQFHSDSTGMQTVDLLHHIQHDSGVIECLKKCLQSTLSKCLEKMSENGNECVCAATQLAQKIEKLKLDCTKPVTHCDLVKQSDLEVTKGARPLFPNLPYSPYNSPCSSPRLKRKPLRESQRVSKEVVGDYVQLNQYLLKEPIGQGSYGIVKLAYDETDDTNYAMKILSKKKLMKKAGVY</sequence>
<dbReference type="PROSITE" id="PS00107">
    <property type="entry name" value="PROTEIN_KINASE_ATP"/>
    <property type="match status" value="1"/>
</dbReference>
<keyword evidence="5" id="KW-1185">Reference proteome</keyword>
<dbReference type="EMBL" id="JAVRJZ010000018">
    <property type="protein sequence ID" value="KAK2708379.1"/>
    <property type="molecule type" value="Genomic_DNA"/>
</dbReference>
<organism evidence="4 5">
    <name type="scientific">Artemia franciscana</name>
    <name type="common">Brine shrimp</name>
    <name type="synonym">Artemia sanfranciscana</name>
    <dbReference type="NCBI Taxonomy" id="6661"/>
    <lineage>
        <taxon>Eukaryota</taxon>
        <taxon>Metazoa</taxon>
        <taxon>Ecdysozoa</taxon>
        <taxon>Arthropoda</taxon>
        <taxon>Crustacea</taxon>
        <taxon>Branchiopoda</taxon>
        <taxon>Anostraca</taxon>
        <taxon>Artemiidae</taxon>
        <taxon>Artemia</taxon>
    </lineage>
</organism>
<feature type="compositionally biased region" description="Low complexity" evidence="2">
    <location>
        <begin position="185"/>
        <end position="197"/>
    </location>
</feature>
<accession>A0AA88HDJ9</accession>
<gene>
    <name evidence="4" type="ORF">QYM36_014103</name>
</gene>
<dbReference type="InterPro" id="IPR011009">
    <property type="entry name" value="Kinase-like_dom_sf"/>
</dbReference>
<protein>
    <recommendedName>
        <fullName evidence="3">Protein kinase domain-containing protein</fullName>
    </recommendedName>
</protein>
<dbReference type="AlphaFoldDB" id="A0AA88HDJ9"/>
<dbReference type="SUPFAM" id="SSF56112">
    <property type="entry name" value="Protein kinase-like (PK-like)"/>
    <property type="match status" value="1"/>
</dbReference>
<keyword evidence="1" id="KW-0067">ATP-binding</keyword>
<reference evidence="4" key="1">
    <citation type="submission" date="2023-07" db="EMBL/GenBank/DDBJ databases">
        <title>Chromosome-level genome assembly of Artemia franciscana.</title>
        <authorList>
            <person name="Jo E."/>
        </authorList>
    </citation>
    <scope>NUCLEOTIDE SEQUENCE</scope>
    <source>
        <tissue evidence="4">Whole body</tissue>
    </source>
</reference>
<evidence type="ECO:0000256" key="1">
    <source>
        <dbReference type="PROSITE-ProRule" id="PRU10141"/>
    </source>
</evidence>
<feature type="non-terminal residue" evidence="4">
    <location>
        <position position="1"/>
    </location>
</feature>
<evidence type="ECO:0000313" key="5">
    <source>
        <dbReference type="Proteomes" id="UP001187531"/>
    </source>
</evidence>
<feature type="binding site" evidence="1">
    <location>
        <position position="356"/>
    </location>
    <ligand>
        <name>ATP</name>
        <dbReference type="ChEBI" id="CHEBI:30616"/>
    </ligand>
</feature>
<evidence type="ECO:0000313" key="4">
    <source>
        <dbReference type="EMBL" id="KAK2708379.1"/>
    </source>
</evidence>